<comment type="subcellular location">
    <subcellularLocation>
        <location evidence="1">Cell outer membrane</location>
    </subcellularLocation>
</comment>
<dbReference type="Proteomes" id="UP000326061">
    <property type="component" value="Chromosome"/>
</dbReference>
<proteinExistence type="inferred from homology"/>
<evidence type="ECO:0000256" key="1">
    <source>
        <dbReference type="ARBA" id="ARBA00004442"/>
    </source>
</evidence>
<keyword evidence="6" id="KW-0472">Membrane</keyword>
<accession>A0AAJ4A2N3</accession>
<dbReference type="GO" id="GO:0015562">
    <property type="term" value="F:efflux transmembrane transporter activity"/>
    <property type="evidence" value="ECO:0007669"/>
    <property type="project" value="InterPro"/>
</dbReference>
<dbReference type="PANTHER" id="PTHR30026:SF20">
    <property type="entry name" value="OUTER MEMBRANE PROTEIN TOLC"/>
    <property type="match status" value="1"/>
</dbReference>
<sequence>MRLFISILCLPIFLYAYTLDELIELSHKNRVVESASHLLISKEKAYESTKSSYLPNIEVGATYQNVYEETAMLAENSLKIQASIKYTIYDGGKKESLYSQLKSDIDSSKLNIQAIKNTLSLDISRLYFEYLSLNSDKKATNQEIKQLEAEHARLQLFYETGSVTKDELDKIDSRLKNANVLLYEIELESQKILHALEYYTTQKIDIINEGSSVKLIDEEEKFLRADIQVLQRDAVSVMYEAKSKKSENLPSIYFDNTLSYSDYYFDNKMLESDYLVDTQNIAMLNISWNIFDFGTTTKNYESKFEEYLSKKSTFEYEKHKADVEYRLAKKSLEISKLKVDAAKATFDAAASTYELVKFKYQNGTIDNVAYLEALSEKYDAKRGYERAVWDMEIKKAEVIYYSGKDIKEFL</sequence>
<reference evidence="10" key="1">
    <citation type="submission" date="2019-06" db="EMBL/GenBank/DDBJ databases">
        <title>Sulfurimonas gotlandica sp. nov., a chemoautotrophic and psychrotolerant epsilonproteobacterium isolated from a pelagic redoxcline, and an emended description of the genus Sulfurimonas.</title>
        <authorList>
            <person name="Wang S."/>
            <person name="Jiang L."/>
            <person name="Shao Z."/>
        </authorList>
    </citation>
    <scope>NUCLEOTIDE SEQUENCE [LARGE SCALE GENOMIC DNA]</scope>
    <source>
        <strain evidence="10">1-1N</strain>
    </source>
</reference>
<keyword evidence="10" id="KW-1185">Reference proteome</keyword>
<gene>
    <name evidence="9" type="ORF">FJR47_02245</name>
</gene>
<dbReference type="EMBL" id="CP041166">
    <property type="protein sequence ID" value="QFR42792.1"/>
    <property type="molecule type" value="Genomic_DNA"/>
</dbReference>
<keyword evidence="4" id="KW-1134">Transmembrane beta strand</keyword>
<evidence type="ECO:0000256" key="7">
    <source>
        <dbReference type="ARBA" id="ARBA00023237"/>
    </source>
</evidence>
<evidence type="ECO:0000256" key="6">
    <source>
        <dbReference type="ARBA" id="ARBA00023136"/>
    </source>
</evidence>
<dbReference type="InterPro" id="IPR003423">
    <property type="entry name" value="OMP_efflux"/>
</dbReference>
<dbReference type="SUPFAM" id="SSF56954">
    <property type="entry name" value="Outer membrane efflux proteins (OEP)"/>
    <property type="match status" value="1"/>
</dbReference>
<evidence type="ECO:0000256" key="3">
    <source>
        <dbReference type="ARBA" id="ARBA00022448"/>
    </source>
</evidence>
<dbReference type="GO" id="GO:1990281">
    <property type="term" value="C:efflux pump complex"/>
    <property type="evidence" value="ECO:0007669"/>
    <property type="project" value="TreeGrafter"/>
</dbReference>
<keyword evidence="5" id="KW-0812">Transmembrane</keyword>
<protein>
    <submittedName>
        <fullName evidence="9">TolC family protein</fullName>
    </submittedName>
</protein>
<feature type="coiled-coil region" evidence="8">
    <location>
        <begin position="130"/>
        <end position="157"/>
    </location>
</feature>
<dbReference type="RefSeq" id="WP_152298855.1">
    <property type="nucleotide sequence ID" value="NZ_CP041166.1"/>
</dbReference>
<dbReference type="Pfam" id="PF02321">
    <property type="entry name" value="OEP"/>
    <property type="match status" value="2"/>
</dbReference>
<comment type="similarity">
    <text evidence="2">Belongs to the outer membrane factor (OMF) (TC 1.B.17) family.</text>
</comment>
<dbReference type="GO" id="GO:0009279">
    <property type="term" value="C:cell outer membrane"/>
    <property type="evidence" value="ECO:0007669"/>
    <property type="project" value="UniProtKB-SubCell"/>
</dbReference>
<evidence type="ECO:0000256" key="5">
    <source>
        <dbReference type="ARBA" id="ARBA00022692"/>
    </source>
</evidence>
<dbReference type="GO" id="GO:0015288">
    <property type="term" value="F:porin activity"/>
    <property type="evidence" value="ECO:0007669"/>
    <property type="project" value="TreeGrafter"/>
</dbReference>
<dbReference type="KEGG" id="suln:FJR47_02245"/>
<dbReference type="AlphaFoldDB" id="A0AAJ4A2N3"/>
<name>A0AAJ4A2N3_9BACT</name>
<evidence type="ECO:0000313" key="9">
    <source>
        <dbReference type="EMBL" id="QFR42792.1"/>
    </source>
</evidence>
<keyword evidence="3" id="KW-0813">Transport</keyword>
<dbReference type="Gene3D" id="1.20.1600.10">
    <property type="entry name" value="Outer membrane efflux proteins (OEP)"/>
    <property type="match status" value="1"/>
</dbReference>
<dbReference type="InterPro" id="IPR051906">
    <property type="entry name" value="TolC-like"/>
</dbReference>
<keyword evidence="7" id="KW-0998">Cell outer membrane</keyword>
<keyword evidence="8" id="KW-0175">Coiled coil</keyword>
<evidence type="ECO:0000256" key="4">
    <source>
        <dbReference type="ARBA" id="ARBA00022452"/>
    </source>
</evidence>
<evidence type="ECO:0000313" key="10">
    <source>
        <dbReference type="Proteomes" id="UP000326061"/>
    </source>
</evidence>
<evidence type="ECO:0000256" key="2">
    <source>
        <dbReference type="ARBA" id="ARBA00007613"/>
    </source>
</evidence>
<evidence type="ECO:0000256" key="8">
    <source>
        <dbReference type="SAM" id="Coils"/>
    </source>
</evidence>
<organism evidence="9 10">
    <name type="scientific">Sulfurimonas xiamenensis</name>
    <dbReference type="NCBI Taxonomy" id="2590021"/>
    <lineage>
        <taxon>Bacteria</taxon>
        <taxon>Pseudomonadati</taxon>
        <taxon>Campylobacterota</taxon>
        <taxon>Epsilonproteobacteria</taxon>
        <taxon>Campylobacterales</taxon>
        <taxon>Sulfurimonadaceae</taxon>
        <taxon>Sulfurimonas</taxon>
    </lineage>
</organism>
<dbReference type="PANTHER" id="PTHR30026">
    <property type="entry name" value="OUTER MEMBRANE PROTEIN TOLC"/>
    <property type="match status" value="1"/>
</dbReference>